<dbReference type="Proteomes" id="UP001642720">
    <property type="component" value="Unassembled WGS sequence"/>
</dbReference>
<accession>A0ABY2HE80</accession>
<organism evidence="2 3">
    <name type="scientific">Trichoderma ghanense</name>
    <dbReference type="NCBI Taxonomy" id="65468"/>
    <lineage>
        <taxon>Eukaryota</taxon>
        <taxon>Fungi</taxon>
        <taxon>Dikarya</taxon>
        <taxon>Ascomycota</taxon>
        <taxon>Pezizomycotina</taxon>
        <taxon>Sordariomycetes</taxon>
        <taxon>Hypocreomycetidae</taxon>
        <taxon>Hypocreales</taxon>
        <taxon>Hypocreaceae</taxon>
        <taxon>Trichoderma</taxon>
    </lineage>
</organism>
<proteinExistence type="predicted"/>
<gene>
    <name evidence="2" type="ORF">CCMA1212_000472</name>
</gene>
<protein>
    <submittedName>
        <fullName evidence="2">Uncharacterized protein</fullName>
    </submittedName>
</protein>
<keyword evidence="1" id="KW-0472">Membrane</keyword>
<dbReference type="GeneID" id="300572389"/>
<keyword evidence="1" id="KW-1133">Transmembrane helix</keyword>
<feature type="transmembrane region" description="Helical" evidence="1">
    <location>
        <begin position="114"/>
        <end position="131"/>
    </location>
</feature>
<comment type="caution">
    <text evidence="2">The sequence shown here is derived from an EMBL/GenBank/DDBJ whole genome shotgun (WGS) entry which is preliminary data.</text>
</comment>
<evidence type="ECO:0000313" key="2">
    <source>
        <dbReference type="EMBL" id="TFB06635.1"/>
    </source>
</evidence>
<dbReference type="EMBL" id="PPTA01000001">
    <property type="protein sequence ID" value="TFB06635.1"/>
    <property type="molecule type" value="Genomic_DNA"/>
</dbReference>
<name>A0ABY2HE80_9HYPO</name>
<evidence type="ECO:0000313" key="3">
    <source>
        <dbReference type="Proteomes" id="UP001642720"/>
    </source>
</evidence>
<dbReference type="RefSeq" id="XP_073562836.1">
    <property type="nucleotide sequence ID" value="XM_073697939.1"/>
</dbReference>
<keyword evidence="1" id="KW-0812">Transmembrane</keyword>
<reference evidence="2 3" key="1">
    <citation type="submission" date="2018-01" db="EMBL/GenBank/DDBJ databases">
        <title>Genome characterization of the sugarcane-associated fungus Trichoderma ghanense CCMA-1212 and their application in lignocelulose bioconversion.</title>
        <authorList>
            <person name="Steindorff A.S."/>
            <person name="Mendes T.D."/>
            <person name="Vilela E.S.D."/>
            <person name="Rodrigues D.S."/>
            <person name="Formighieri E.F."/>
            <person name="Melo I.S."/>
            <person name="Favaro L.C.L."/>
        </authorList>
    </citation>
    <scope>NUCLEOTIDE SEQUENCE [LARGE SCALE GENOMIC DNA]</scope>
    <source>
        <strain evidence="2 3">CCMA-1212</strain>
    </source>
</reference>
<evidence type="ECO:0000256" key="1">
    <source>
        <dbReference type="SAM" id="Phobius"/>
    </source>
</evidence>
<keyword evidence="3" id="KW-1185">Reference proteome</keyword>
<sequence>MLKSLRNDGIGWYKAPPDAEPAVIREAGHLCMYHDAGHVSLLLLRHVNLVELEIRLSLFAASYEVPKPCKEDLDSPRCRPPTVLMPASIQPEQHSTTTHRRSATQGTVRTNRRLGWNGLAVGVLHLLYYAVHPFSRRCLAAL</sequence>